<organism evidence="2">
    <name type="scientific">Ornithinibacillus sp. 4-3</name>
    <dbReference type="NCBI Taxonomy" id="3231488"/>
    <lineage>
        <taxon>Bacteria</taxon>
        <taxon>Bacillati</taxon>
        <taxon>Bacillota</taxon>
        <taxon>Bacilli</taxon>
        <taxon>Bacillales</taxon>
        <taxon>Bacillaceae</taxon>
        <taxon>Ornithinibacillus</taxon>
    </lineage>
</organism>
<keyword evidence="1" id="KW-0472">Membrane</keyword>
<proteinExistence type="predicted"/>
<reference evidence="2" key="1">
    <citation type="submission" date="2024-07" db="EMBL/GenBank/DDBJ databases">
        <title>Halotolerant mesophilic bacterium Ornithinibacillus sp. 4-3, sp. nov., isolated from soil.</title>
        <authorList>
            <person name="Sidarenka A.V."/>
            <person name="Guliayeva D.E."/>
            <person name="Leanovich S.I."/>
            <person name="Hileuskaya K.S."/>
            <person name="Akhremchuk A.E."/>
            <person name="Sikolenko M.A."/>
            <person name="Valentovich L.N."/>
        </authorList>
    </citation>
    <scope>NUCLEOTIDE SEQUENCE</scope>
    <source>
        <strain evidence="2">4-3</strain>
    </source>
</reference>
<sequence>MDTDKNKSEDQATQLKKLVNELNNDVPTDNQQIQIDSNALFRETNEDPIIDILNLPPRKEVHQENTKRARLKMMGRPLSRFIFVCVILVLILGVAYYFWNDELMNLFTL</sequence>
<dbReference type="AlphaFoldDB" id="A0AB39HLY0"/>
<dbReference type="RefSeq" id="WP_368651978.1">
    <property type="nucleotide sequence ID" value="NZ_CP162599.1"/>
</dbReference>
<protein>
    <submittedName>
        <fullName evidence="2">Uncharacterized protein</fullName>
    </submittedName>
</protein>
<feature type="transmembrane region" description="Helical" evidence="1">
    <location>
        <begin position="78"/>
        <end position="99"/>
    </location>
</feature>
<evidence type="ECO:0000313" key="2">
    <source>
        <dbReference type="EMBL" id="XDK31250.1"/>
    </source>
</evidence>
<accession>A0AB39HLY0</accession>
<keyword evidence="1" id="KW-1133">Transmembrane helix</keyword>
<evidence type="ECO:0000256" key="1">
    <source>
        <dbReference type="SAM" id="Phobius"/>
    </source>
</evidence>
<keyword evidence="1" id="KW-0812">Transmembrane</keyword>
<dbReference type="EMBL" id="CP162599">
    <property type="protein sequence ID" value="XDK31250.1"/>
    <property type="molecule type" value="Genomic_DNA"/>
</dbReference>
<name>A0AB39HLY0_9BACI</name>
<gene>
    <name evidence="2" type="ORF">AB4Y30_09380</name>
</gene>